<dbReference type="Proteomes" id="UP000255036">
    <property type="component" value="Unassembled WGS sequence"/>
</dbReference>
<protein>
    <submittedName>
        <fullName evidence="4">UDP-glucoronosyl and UDP-glucosyl transferase</fullName>
    </submittedName>
</protein>
<proteinExistence type="predicted"/>
<dbReference type="RefSeq" id="WP_115481946.1">
    <property type="nucleotide sequence ID" value="NZ_QRCT01000026.1"/>
</dbReference>
<comment type="caution">
    <text evidence="4">The sequence shown here is derived from an EMBL/GenBank/DDBJ whole genome shotgun (WGS) entry which is preliminary data.</text>
</comment>
<sequence>MKILIVPMAAMVETSGPFSRAKTLANAFINQGSEVALCAAKDVNYEEIEGVRNYYIPIPIPLGLPAPIGKRVFPIVGKLGLLKAKTVHSFEEVLHLTGAISYSYFYHSVSCIRDAIKDFDPDFVYAEANMSAIVAALVTQKPVITSYSYPIQSSFASTPKYCKGVNRVLNELNLPEVKSTLDLMELADLRVIPSSYDLEPVDKPNTIFTGPFHRPTDYVTENNKNKILAYMGNGTISQKILVQELRSAFEGSEYELYIAGRGLKKEDKDNIHINDRFNFSELLPSTAVYINHGGQNSIMDAIFYEVPQIICPGKVFERKYNAKSIADNHAGIYLSESGFQADKLKQLVEKVTGNKDYEKNAKRLKDSLSTLGGTDEIIKQASELVV</sequence>
<evidence type="ECO:0000256" key="2">
    <source>
        <dbReference type="ARBA" id="ARBA00022679"/>
    </source>
</evidence>
<dbReference type="InterPro" id="IPR010610">
    <property type="entry name" value="EryCIII-like_C"/>
</dbReference>
<feature type="domain" description="Erythromycin biosynthesis protein CIII-like C-terminal" evidence="3">
    <location>
        <begin position="269"/>
        <end position="383"/>
    </location>
</feature>
<evidence type="ECO:0000256" key="1">
    <source>
        <dbReference type="ARBA" id="ARBA00022676"/>
    </source>
</evidence>
<dbReference type="AlphaFoldDB" id="A0A371AV59"/>
<keyword evidence="1" id="KW-0328">Glycosyltransferase</keyword>
<dbReference type="PANTHER" id="PTHR48043">
    <property type="entry name" value="EG:EG0003.4 PROTEIN-RELATED"/>
    <property type="match status" value="1"/>
</dbReference>
<dbReference type="PANTHER" id="PTHR48043:SF145">
    <property type="entry name" value="FI06409P-RELATED"/>
    <property type="match status" value="1"/>
</dbReference>
<dbReference type="GO" id="GO:0016757">
    <property type="term" value="F:glycosyltransferase activity"/>
    <property type="evidence" value="ECO:0007669"/>
    <property type="project" value="UniProtKB-KW"/>
</dbReference>
<name>A0A371AV59_9FIRM</name>
<keyword evidence="5" id="KW-1185">Reference proteome</keyword>
<accession>A0A371AV59</accession>
<dbReference type="EMBL" id="QRCT01000026">
    <property type="protein sequence ID" value="RDU23429.1"/>
    <property type="molecule type" value="Genomic_DNA"/>
</dbReference>
<dbReference type="Gene3D" id="3.40.50.2000">
    <property type="entry name" value="Glycogen Phosphorylase B"/>
    <property type="match status" value="1"/>
</dbReference>
<keyword evidence="2 4" id="KW-0808">Transferase</keyword>
<dbReference type="Pfam" id="PF06722">
    <property type="entry name" value="EryCIII-like_C"/>
    <property type="match status" value="1"/>
</dbReference>
<dbReference type="InterPro" id="IPR050271">
    <property type="entry name" value="UDP-glycosyltransferase"/>
</dbReference>
<reference evidence="4 5" key="1">
    <citation type="submission" date="2018-07" db="EMBL/GenBank/DDBJ databases">
        <title>Anaerosacharophilus polymeroproducens gen. nov. sp. nov., an anaerobic bacterium isolated from salt field.</title>
        <authorList>
            <person name="Kim W."/>
            <person name="Yang S.-H."/>
            <person name="Oh J."/>
            <person name="Lee J.-H."/>
            <person name="Kwon K.K."/>
        </authorList>
    </citation>
    <scope>NUCLEOTIDE SEQUENCE [LARGE SCALE GENOMIC DNA]</scope>
    <source>
        <strain evidence="4 5">MCWD5</strain>
    </source>
</reference>
<dbReference type="SUPFAM" id="SSF53756">
    <property type="entry name" value="UDP-Glycosyltransferase/glycogen phosphorylase"/>
    <property type="match status" value="1"/>
</dbReference>
<dbReference type="OrthoDB" id="6620093at2"/>
<evidence type="ECO:0000259" key="3">
    <source>
        <dbReference type="Pfam" id="PF06722"/>
    </source>
</evidence>
<organism evidence="4 5">
    <name type="scientific">Anaerosacchariphilus polymeriproducens</name>
    <dbReference type="NCBI Taxonomy" id="1812858"/>
    <lineage>
        <taxon>Bacteria</taxon>
        <taxon>Bacillati</taxon>
        <taxon>Bacillota</taxon>
        <taxon>Clostridia</taxon>
        <taxon>Lachnospirales</taxon>
        <taxon>Lachnospiraceae</taxon>
        <taxon>Anaerosacchariphilus</taxon>
    </lineage>
</organism>
<evidence type="ECO:0000313" key="4">
    <source>
        <dbReference type="EMBL" id="RDU23429.1"/>
    </source>
</evidence>
<evidence type="ECO:0000313" key="5">
    <source>
        <dbReference type="Proteomes" id="UP000255036"/>
    </source>
</evidence>
<gene>
    <name evidence="4" type="ORF">DWV06_09485</name>
</gene>